<evidence type="ECO:0000313" key="3">
    <source>
        <dbReference type="EMBL" id="EOH93210.1"/>
    </source>
</evidence>
<keyword evidence="4" id="KW-1185">Reference proteome</keyword>
<reference evidence="3 4" key="1">
    <citation type="submission" date="2013-02" db="EMBL/GenBank/DDBJ databases">
        <title>The Genome Sequence of Enterococcus pallens BAA-351.</title>
        <authorList>
            <consortium name="The Broad Institute Genome Sequencing Platform"/>
            <consortium name="The Broad Institute Genome Sequencing Center for Infectious Disease"/>
            <person name="Earl A.M."/>
            <person name="Gilmore M.S."/>
            <person name="Lebreton F."/>
            <person name="Walker B."/>
            <person name="Young S.K."/>
            <person name="Zeng Q."/>
            <person name="Gargeya S."/>
            <person name="Fitzgerald M."/>
            <person name="Haas B."/>
            <person name="Abouelleil A."/>
            <person name="Alvarado L."/>
            <person name="Arachchi H.M."/>
            <person name="Berlin A.M."/>
            <person name="Chapman S.B."/>
            <person name="Dewar J."/>
            <person name="Goldberg J."/>
            <person name="Griggs A."/>
            <person name="Gujja S."/>
            <person name="Hansen M."/>
            <person name="Howarth C."/>
            <person name="Imamovic A."/>
            <person name="Larimer J."/>
            <person name="McCowan C."/>
            <person name="Murphy C."/>
            <person name="Neiman D."/>
            <person name="Pearson M."/>
            <person name="Priest M."/>
            <person name="Roberts A."/>
            <person name="Saif S."/>
            <person name="Shea T."/>
            <person name="Sisk P."/>
            <person name="Sykes S."/>
            <person name="Wortman J."/>
            <person name="Nusbaum C."/>
            <person name="Birren B."/>
        </authorList>
    </citation>
    <scope>NUCLEOTIDE SEQUENCE [LARGE SCALE GENOMIC DNA]</scope>
    <source>
        <strain evidence="3 4">ATCC BAA-351</strain>
    </source>
</reference>
<dbReference type="STRING" id="160454.RV10_GL003330"/>
<keyword evidence="1" id="KW-0472">Membrane</keyword>
<dbReference type="NCBIfam" id="TIGR01167">
    <property type="entry name" value="LPXTG_anchor"/>
    <property type="match status" value="1"/>
</dbReference>
<proteinExistence type="predicted"/>
<accession>R2SCE9</accession>
<protein>
    <submittedName>
        <fullName evidence="3">LPXTG-domain-containing protein cell wall anchor domain</fullName>
    </submittedName>
</protein>
<dbReference type="HOGENOM" id="CLU_169538_0_0_9"/>
<feature type="chain" id="PRO_5004356654" evidence="2">
    <location>
        <begin position="24"/>
        <end position="107"/>
    </location>
</feature>
<feature type="signal peptide" evidence="2">
    <location>
        <begin position="1"/>
        <end position="23"/>
    </location>
</feature>
<dbReference type="Proteomes" id="UP000013782">
    <property type="component" value="Unassembled WGS sequence"/>
</dbReference>
<feature type="transmembrane region" description="Helical" evidence="1">
    <location>
        <begin position="81"/>
        <end position="99"/>
    </location>
</feature>
<evidence type="ECO:0000256" key="1">
    <source>
        <dbReference type="SAM" id="Phobius"/>
    </source>
</evidence>
<dbReference type="OrthoDB" id="2197329at2"/>
<gene>
    <name evidence="3" type="ORF">UAU_02853</name>
</gene>
<comment type="caution">
    <text evidence="3">The sequence shown here is derived from an EMBL/GenBank/DDBJ whole genome shotgun (WGS) entry which is preliminary data.</text>
</comment>
<keyword evidence="1" id="KW-0812">Transmembrane</keyword>
<keyword evidence="1" id="KW-1133">Transmembrane helix</keyword>
<sequence length="107" mass="12101">MKKVLALGSVVASLLLFPLQGFAADQVNSEVGISFYQPTSANQIVPMVKVKRTKEPDRFVKGVEQFNESGRYPKTNEKERVRLTLIGLLLFIISFIVIVRKRSRYAD</sequence>
<keyword evidence="2" id="KW-0732">Signal</keyword>
<dbReference type="RefSeq" id="WP_010757836.1">
    <property type="nucleotide sequence ID" value="NZ_ASWD01000001.1"/>
</dbReference>
<dbReference type="PATRIC" id="fig|1158607.3.peg.2844"/>
<dbReference type="AlphaFoldDB" id="R2SCE9"/>
<evidence type="ECO:0000313" key="4">
    <source>
        <dbReference type="Proteomes" id="UP000013782"/>
    </source>
</evidence>
<dbReference type="EMBL" id="AJAQ01000018">
    <property type="protein sequence ID" value="EOH93210.1"/>
    <property type="molecule type" value="Genomic_DNA"/>
</dbReference>
<evidence type="ECO:0000256" key="2">
    <source>
        <dbReference type="SAM" id="SignalP"/>
    </source>
</evidence>
<name>R2SCE9_9ENTE</name>
<organism evidence="3 4">
    <name type="scientific">Enterococcus pallens ATCC BAA-351</name>
    <dbReference type="NCBI Taxonomy" id="1158607"/>
    <lineage>
        <taxon>Bacteria</taxon>
        <taxon>Bacillati</taxon>
        <taxon>Bacillota</taxon>
        <taxon>Bacilli</taxon>
        <taxon>Lactobacillales</taxon>
        <taxon>Enterococcaceae</taxon>
        <taxon>Enterococcus</taxon>
    </lineage>
</organism>